<feature type="region of interest" description="Disordered" evidence="2">
    <location>
        <begin position="1"/>
        <end position="51"/>
    </location>
</feature>
<name>E3LLC0_CAERE</name>
<sequence length="1021" mass="114964">MGRRSNTKSDEKSDDNSAATSVKILKRAPNGEHSQETLPAVEGDDSNKENNIVISPKRQKTALVPEVQQEEVVMILSDEPEQTSMDHDHWWQDYCSEVMNLRKDVAESNEKLQSLIEMKQTDGIPDFITEVADLAGKVDEGMTALSDHKAIVETAMNLNSTLLAKYDQLAQNFSTLAKAQQKWVEEQDHAKKFNSIIELISPLHEKINTIGTFVSGVVAASQRPLTDGKERDPSRIPLKKKYCVFCDKLTHTSEECKTVTGYDDRRAMAKQKNICVKCIGQYKEEGQGHVNCPQQNIVCPRCSAKVENKAMSAHSETFCFLKKEQNTAKDRPNAPPRNGLYQCFRSPHLRVKTLFISTVQKAFADSRSWTNKYLSAVSCSCRSQRQSMLPNQQNRSRSTSPEDLTSGNSSRGNLLTRMRHNSPPFQATSLLQRIVGPLKTSITKKCKTAGELIESSDHAIALFEDPHAEHITTHQQELVDAEEILEDLHKTSAALQNLGEYIKSKFSDPEMQASPEKEEYMSDVKNHLAQAQMDEIILLINHNANKLEIILATNTPSIENISPNPENSTMSDDRDHGDKHQSPNENSVHSEDAVPTDHRESNSSQSSTYHETSSDLPNQLPEPISINESMLKQAETGNRRLQEEVQRLKLNNEKKLLAQMATEKQRLELEKERLLRQETQMDLATARSKNSSEILRNIEHTARHSDPTAISVQTDSNQNIAKDAIVQSAVTPIAPTPTSQPNPSYIKDKIQANPTSQETLLINVMNKLSSIEITQNKTNTAIFAEMAKGQAKLETLVDKKLEQRLRDLIKAEDASVTPDGDAENEEHFIEEYEKQGCTADEPSGTSRSNSDKRHRNCSRSRSPSHSHSRHRSRSSHHTDISLDTLIQHIKAFDGTGKLDIFEKTFANSVMKHPKLNDDVRYAILTTLVKGEATPCIDQSTDSKSAIETTLKNLRQVYGKCNDKYNLLTKLKQLPFHQSNTRQMRLDVVTHSVVLRQLTREWLTQCLEIHNMMYIVGKLTFP</sequence>
<accession>E3LLC0</accession>
<dbReference type="OrthoDB" id="5911549at2759"/>
<feature type="coiled-coil region" evidence="1">
    <location>
        <begin position="631"/>
        <end position="680"/>
    </location>
</feature>
<feature type="compositionally biased region" description="Basic and acidic residues" evidence="2">
    <location>
        <begin position="571"/>
        <end position="601"/>
    </location>
</feature>
<feature type="compositionally biased region" description="Low complexity" evidence="2">
    <location>
        <begin position="602"/>
        <end position="611"/>
    </location>
</feature>
<dbReference type="AlphaFoldDB" id="E3LLC0"/>
<evidence type="ECO:0000256" key="2">
    <source>
        <dbReference type="SAM" id="MobiDB-lite"/>
    </source>
</evidence>
<feature type="coiled-coil region" evidence="1">
    <location>
        <begin position="471"/>
        <end position="498"/>
    </location>
</feature>
<evidence type="ECO:0000256" key="1">
    <source>
        <dbReference type="SAM" id="Coils"/>
    </source>
</evidence>
<dbReference type="Proteomes" id="UP000008281">
    <property type="component" value="Unassembled WGS sequence"/>
</dbReference>
<evidence type="ECO:0000313" key="3">
    <source>
        <dbReference type="EMBL" id="EFP00379.1"/>
    </source>
</evidence>
<feature type="region of interest" description="Disordered" evidence="2">
    <location>
        <begin position="385"/>
        <end position="417"/>
    </location>
</feature>
<gene>
    <name evidence="3" type="ORF">CRE_18872</name>
</gene>
<dbReference type="HOGENOM" id="CLU_295989_0_0_1"/>
<feature type="compositionally biased region" description="Basic residues" evidence="2">
    <location>
        <begin position="852"/>
        <end position="875"/>
    </location>
</feature>
<feature type="compositionally biased region" description="Polar residues" evidence="2">
    <location>
        <begin position="557"/>
        <end position="570"/>
    </location>
</feature>
<organism evidence="4">
    <name type="scientific">Caenorhabditis remanei</name>
    <name type="common">Caenorhabditis vulgaris</name>
    <dbReference type="NCBI Taxonomy" id="31234"/>
    <lineage>
        <taxon>Eukaryota</taxon>
        <taxon>Metazoa</taxon>
        <taxon>Ecdysozoa</taxon>
        <taxon>Nematoda</taxon>
        <taxon>Chromadorea</taxon>
        <taxon>Rhabditida</taxon>
        <taxon>Rhabditina</taxon>
        <taxon>Rhabditomorpha</taxon>
        <taxon>Rhabditoidea</taxon>
        <taxon>Rhabditidae</taxon>
        <taxon>Peloderinae</taxon>
        <taxon>Caenorhabditis</taxon>
    </lineage>
</organism>
<dbReference type="InParanoid" id="E3LLC0"/>
<feature type="region of interest" description="Disordered" evidence="2">
    <location>
        <begin position="832"/>
        <end position="879"/>
    </location>
</feature>
<evidence type="ECO:0000313" key="4">
    <source>
        <dbReference type="Proteomes" id="UP000008281"/>
    </source>
</evidence>
<keyword evidence="4" id="KW-1185">Reference proteome</keyword>
<feature type="compositionally biased region" description="Polar residues" evidence="2">
    <location>
        <begin position="385"/>
        <end position="413"/>
    </location>
</feature>
<dbReference type="EMBL" id="DS268410">
    <property type="protein sequence ID" value="EFP00379.1"/>
    <property type="molecule type" value="Genomic_DNA"/>
</dbReference>
<protein>
    <submittedName>
        <fullName evidence="3">Uncharacterized protein</fullName>
    </submittedName>
</protein>
<dbReference type="eggNOG" id="KOG0017">
    <property type="taxonomic scope" value="Eukaryota"/>
</dbReference>
<keyword evidence="1" id="KW-0175">Coiled coil</keyword>
<feature type="region of interest" description="Disordered" evidence="2">
    <location>
        <begin position="557"/>
        <end position="622"/>
    </location>
</feature>
<proteinExistence type="predicted"/>
<reference evidence="3" key="1">
    <citation type="submission" date="2007-07" db="EMBL/GenBank/DDBJ databases">
        <title>PCAP assembly of the Caenorhabditis remanei genome.</title>
        <authorList>
            <consortium name="The Caenorhabditis remanei Sequencing Consortium"/>
            <person name="Wilson R.K."/>
        </authorList>
    </citation>
    <scope>NUCLEOTIDE SEQUENCE [LARGE SCALE GENOMIC DNA]</scope>
    <source>
        <strain evidence="3">PB4641</strain>
    </source>
</reference>
<dbReference type="STRING" id="31234.E3LLC0"/>